<feature type="domain" description="Gfo/Idh/MocA-like oxidoreductase N-terminal" evidence="2">
    <location>
        <begin position="11"/>
        <end position="128"/>
    </location>
</feature>
<dbReference type="InterPro" id="IPR055170">
    <property type="entry name" value="GFO_IDH_MocA-like_dom"/>
</dbReference>
<sequence>MTDQDHRDPVRVALAGGTGFGLVHRRNLARLGAAGRAELVAVADPAGRPDDLERSIAWHPSLDDLLAAEDCSVVIVATPIHTHAPLTEQALRAGKHVYLEKPPVASMAEFERVEALLTETGLSCQVGFQALGSHAFARIAELIGDGAIGEPRLITGYGVWSRTAAYFARSAWSGKRRLGDAVVSDGVATNALAHSVAQALRLAGIVDADRIVTVSTELYKANRDNESDDTTWIGVRADGALPLSAALTLCGPGDDQPPTVSVVGDSGRIDLQYTTDLLTVDRGAGEVETEQLGRIDLTENLLDHLADGTALISPFTGHQPYMTVLEAIQSHDPVPLSEGVTIEGSGPQAHPVIKDIEQWARQAAETGRGFAGSAAPWATSRAFRTVSLGEA</sequence>
<organism evidence="4 5">
    <name type="scientific">Microlunatus soli</name>
    <dbReference type="NCBI Taxonomy" id="630515"/>
    <lineage>
        <taxon>Bacteria</taxon>
        <taxon>Bacillati</taxon>
        <taxon>Actinomycetota</taxon>
        <taxon>Actinomycetes</taxon>
        <taxon>Propionibacteriales</taxon>
        <taxon>Propionibacteriaceae</taxon>
        <taxon>Microlunatus</taxon>
    </lineage>
</organism>
<evidence type="ECO:0000259" key="2">
    <source>
        <dbReference type="Pfam" id="PF01408"/>
    </source>
</evidence>
<feature type="domain" description="GFO/IDH/MocA-like oxidoreductase" evidence="3">
    <location>
        <begin position="136"/>
        <end position="269"/>
    </location>
</feature>
<proteinExistence type="predicted"/>
<gene>
    <name evidence="4" type="ORF">SAMN04489812_4760</name>
</gene>
<dbReference type="Gene3D" id="3.30.360.10">
    <property type="entry name" value="Dihydrodipicolinate Reductase, domain 2"/>
    <property type="match status" value="1"/>
</dbReference>
<dbReference type="Gene3D" id="3.40.50.720">
    <property type="entry name" value="NAD(P)-binding Rossmann-like Domain"/>
    <property type="match status" value="1"/>
</dbReference>
<dbReference type="AlphaFoldDB" id="A0A1H1YST7"/>
<dbReference type="STRING" id="630515.SAMN04489812_4760"/>
<keyword evidence="1" id="KW-0560">Oxidoreductase</keyword>
<name>A0A1H1YST7_9ACTN</name>
<dbReference type="PANTHER" id="PTHR43818">
    <property type="entry name" value="BCDNA.GH03377"/>
    <property type="match status" value="1"/>
</dbReference>
<dbReference type="SUPFAM" id="SSF55347">
    <property type="entry name" value="Glyceraldehyde-3-phosphate dehydrogenase-like, C-terminal domain"/>
    <property type="match status" value="1"/>
</dbReference>
<dbReference type="SUPFAM" id="SSF51735">
    <property type="entry name" value="NAD(P)-binding Rossmann-fold domains"/>
    <property type="match status" value="1"/>
</dbReference>
<evidence type="ECO:0000259" key="3">
    <source>
        <dbReference type="Pfam" id="PF22725"/>
    </source>
</evidence>
<dbReference type="Pfam" id="PF22725">
    <property type="entry name" value="GFO_IDH_MocA_C3"/>
    <property type="match status" value="1"/>
</dbReference>
<evidence type="ECO:0000256" key="1">
    <source>
        <dbReference type="ARBA" id="ARBA00023002"/>
    </source>
</evidence>
<dbReference type="EMBL" id="LT629772">
    <property type="protein sequence ID" value="SDT24514.1"/>
    <property type="molecule type" value="Genomic_DNA"/>
</dbReference>
<dbReference type="InterPro" id="IPR050463">
    <property type="entry name" value="Gfo/Idh/MocA_oxidrdct_glycsds"/>
</dbReference>
<keyword evidence="5" id="KW-1185">Reference proteome</keyword>
<evidence type="ECO:0000313" key="5">
    <source>
        <dbReference type="Proteomes" id="UP000199103"/>
    </source>
</evidence>
<dbReference type="PANTHER" id="PTHR43818:SF11">
    <property type="entry name" value="BCDNA.GH03377"/>
    <property type="match status" value="1"/>
</dbReference>
<dbReference type="Pfam" id="PF01408">
    <property type="entry name" value="GFO_IDH_MocA"/>
    <property type="match status" value="1"/>
</dbReference>
<accession>A0A1H1YST7</accession>
<dbReference type="Proteomes" id="UP000199103">
    <property type="component" value="Chromosome I"/>
</dbReference>
<dbReference type="InterPro" id="IPR036291">
    <property type="entry name" value="NAD(P)-bd_dom_sf"/>
</dbReference>
<dbReference type="OrthoDB" id="9812981at2"/>
<dbReference type="RefSeq" id="WP_157683658.1">
    <property type="nucleotide sequence ID" value="NZ_LT629772.1"/>
</dbReference>
<dbReference type="GO" id="GO:0016491">
    <property type="term" value="F:oxidoreductase activity"/>
    <property type="evidence" value="ECO:0007669"/>
    <property type="project" value="UniProtKB-KW"/>
</dbReference>
<evidence type="ECO:0000313" key="4">
    <source>
        <dbReference type="EMBL" id="SDT24514.1"/>
    </source>
</evidence>
<reference evidence="4 5" key="1">
    <citation type="submission" date="2016-10" db="EMBL/GenBank/DDBJ databases">
        <authorList>
            <person name="de Groot N.N."/>
        </authorList>
    </citation>
    <scope>NUCLEOTIDE SEQUENCE [LARGE SCALE GENOMIC DNA]</scope>
    <source>
        <strain evidence="4 5">DSM 21800</strain>
    </source>
</reference>
<protein>
    <submittedName>
        <fullName evidence="4">Predicted dehydrogenase</fullName>
    </submittedName>
</protein>
<dbReference type="InterPro" id="IPR000683">
    <property type="entry name" value="Gfo/Idh/MocA-like_OxRdtase_N"/>
</dbReference>
<dbReference type="GO" id="GO:0000166">
    <property type="term" value="F:nucleotide binding"/>
    <property type="evidence" value="ECO:0007669"/>
    <property type="project" value="InterPro"/>
</dbReference>